<dbReference type="PANTHER" id="PTHR12683">
    <property type="entry name" value="CDK-ACTIVATING KINASE ASSEMBLY FACTOR MAT1"/>
    <property type="match status" value="1"/>
</dbReference>
<evidence type="ECO:0000259" key="10">
    <source>
        <dbReference type="Pfam" id="PF06391"/>
    </source>
</evidence>
<dbReference type="GO" id="GO:0006357">
    <property type="term" value="P:regulation of transcription by RNA polymerase II"/>
    <property type="evidence" value="ECO:0007669"/>
    <property type="project" value="TreeGrafter"/>
</dbReference>
<comment type="subcellular location">
    <subcellularLocation>
        <location evidence="1">Nucleus</location>
    </subcellularLocation>
</comment>
<evidence type="ECO:0000256" key="2">
    <source>
        <dbReference type="ARBA" id="ARBA00022257"/>
    </source>
</evidence>
<proteinExistence type="predicted"/>
<dbReference type="OrthoDB" id="5963at2759"/>
<gene>
    <name evidence="12" type="ORF">J8A68_004994</name>
</gene>
<evidence type="ECO:0000259" key="11">
    <source>
        <dbReference type="Pfam" id="PF17121"/>
    </source>
</evidence>
<dbReference type="InterPro" id="IPR001841">
    <property type="entry name" value="Znf_RING"/>
</dbReference>
<evidence type="ECO:0000313" key="13">
    <source>
        <dbReference type="Proteomes" id="UP000694255"/>
    </source>
</evidence>
<evidence type="ECO:0000313" key="12">
    <source>
        <dbReference type="EMBL" id="KAG7661535.1"/>
    </source>
</evidence>
<dbReference type="GO" id="GO:0061575">
    <property type="term" value="F:cyclin-dependent protein serine/threonine kinase activator activity"/>
    <property type="evidence" value="ECO:0007669"/>
    <property type="project" value="InterPro"/>
</dbReference>
<evidence type="ECO:0000256" key="6">
    <source>
        <dbReference type="ARBA" id="ARBA00023242"/>
    </source>
</evidence>
<dbReference type="GO" id="GO:0070985">
    <property type="term" value="C:transcription factor TFIIK complex"/>
    <property type="evidence" value="ECO:0007669"/>
    <property type="project" value="UniProtKB-ARBA"/>
</dbReference>
<evidence type="ECO:0000256" key="8">
    <source>
        <dbReference type="ARBA" id="ARBA00033277"/>
    </source>
</evidence>
<dbReference type="EMBL" id="JAGSYN010000218">
    <property type="protein sequence ID" value="KAG7661535.1"/>
    <property type="molecule type" value="Genomic_DNA"/>
</dbReference>
<name>A0A8J5UUA7_9ASCO</name>
<feature type="domain" description="MAT1 centre" evidence="10">
    <location>
        <begin position="85"/>
        <end position="282"/>
    </location>
</feature>
<accession>A0A8J5UUA7</accession>
<reference evidence="12 13" key="1">
    <citation type="journal article" date="2021" name="DNA Res.">
        <title>Genome analysis of Candida subhashii reveals its hybrid nature and dual mitochondrial genome conformations.</title>
        <authorList>
            <person name="Mixao V."/>
            <person name="Hegedusova E."/>
            <person name="Saus E."/>
            <person name="Pryszcz L.P."/>
            <person name="Cillingova A."/>
            <person name="Nosek J."/>
            <person name="Gabaldon T."/>
        </authorList>
    </citation>
    <scope>NUCLEOTIDE SEQUENCE [LARGE SCALE GENOMIC DNA]</scope>
    <source>
        <strain evidence="12 13">CBS 10753</strain>
    </source>
</reference>
<organism evidence="12 13">
    <name type="scientific">[Candida] subhashii</name>
    <dbReference type="NCBI Taxonomy" id="561895"/>
    <lineage>
        <taxon>Eukaryota</taxon>
        <taxon>Fungi</taxon>
        <taxon>Dikarya</taxon>
        <taxon>Ascomycota</taxon>
        <taxon>Saccharomycotina</taxon>
        <taxon>Pichiomycetes</taxon>
        <taxon>Debaryomycetaceae</taxon>
        <taxon>Spathaspora</taxon>
    </lineage>
</organism>
<keyword evidence="3" id="KW-0479">Metal-binding</keyword>
<evidence type="ECO:0000256" key="7">
    <source>
        <dbReference type="ARBA" id="ARBA00029873"/>
    </source>
</evidence>
<dbReference type="GO" id="GO:0006289">
    <property type="term" value="P:nucleotide-excision repair"/>
    <property type="evidence" value="ECO:0007669"/>
    <property type="project" value="InterPro"/>
</dbReference>
<keyword evidence="5" id="KW-0862">Zinc</keyword>
<dbReference type="Proteomes" id="UP000694255">
    <property type="component" value="Unassembled WGS sequence"/>
</dbReference>
<dbReference type="RefSeq" id="XP_049261768.1">
    <property type="nucleotide sequence ID" value="XM_049409013.1"/>
</dbReference>
<keyword evidence="9" id="KW-0175">Coiled coil</keyword>
<sequence>MLEIIDGKLSLNNSNSMNIITNKSWIDDDALKDMCPICKTDKYLSPNMNFLINPECYHKICESCVDRIFALGPAPYPYAKCGKILRKNKFKEQIFDDLRIEKEIDIRRKVGNIYNKTEEDFPDLKEYNKYLENIEDIVFKLNNGVDVEETEAELAKYEQEHKLEILEKNMRESQKNADLSKYQEAMERLKQEKLRIQKQMEIEDMAYQREQQQELLDKMTTSSASSDELIKQQQSNMLKRSSLRRKQLQQINNQLDQQFSNTNPFQKHVKDLENEYKTPFTPFKGDRDLNKKYEMLPIPNTVDEIMDIENHIKDSYYDPFMNSLAKNKEYLASGWRLHTVIERALDEAFIGLGCIIEKEKKTTTV</sequence>
<dbReference type="GO" id="GO:0008270">
    <property type="term" value="F:zinc ion binding"/>
    <property type="evidence" value="ECO:0007669"/>
    <property type="project" value="UniProtKB-KW"/>
</dbReference>
<dbReference type="InterPro" id="IPR004575">
    <property type="entry name" value="MAT1/Tfb3"/>
</dbReference>
<dbReference type="CDD" id="cd16573">
    <property type="entry name" value="RING-HC_TFB3-like"/>
    <property type="match status" value="1"/>
</dbReference>
<dbReference type="NCBIfam" id="TIGR00570">
    <property type="entry name" value="cdk7"/>
    <property type="match status" value="1"/>
</dbReference>
<evidence type="ECO:0000256" key="3">
    <source>
        <dbReference type="ARBA" id="ARBA00022723"/>
    </source>
</evidence>
<keyword evidence="13" id="KW-1185">Reference proteome</keyword>
<keyword evidence="4" id="KW-0863">Zinc-finger</keyword>
<dbReference type="Pfam" id="PF06391">
    <property type="entry name" value="MAT1"/>
    <property type="match status" value="1"/>
</dbReference>
<dbReference type="InterPro" id="IPR015877">
    <property type="entry name" value="MAT1_centre"/>
</dbReference>
<dbReference type="Pfam" id="PF17121">
    <property type="entry name" value="zf-C3HC4_5"/>
    <property type="match status" value="1"/>
</dbReference>
<feature type="coiled-coil region" evidence="9">
    <location>
        <begin position="147"/>
        <end position="206"/>
    </location>
</feature>
<evidence type="ECO:0000256" key="1">
    <source>
        <dbReference type="ARBA" id="ARBA00004123"/>
    </source>
</evidence>
<dbReference type="FunFam" id="3.30.40.10:FF:000037">
    <property type="entry name" value="Cdk-activating kinase assembly factor MAT1, centre"/>
    <property type="match status" value="1"/>
</dbReference>
<comment type="caution">
    <text evidence="12">The sequence shown here is derived from an EMBL/GenBank/DDBJ whole genome shotgun (WGS) entry which is preliminary data.</text>
</comment>
<dbReference type="AlphaFoldDB" id="A0A8J5UUA7"/>
<dbReference type="GeneID" id="73471794"/>
<evidence type="ECO:0000256" key="5">
    <source>
        <dbReference type="ARBA" id="ARBA00022833"/>
    </source>
</evidence>
<evidence type="ECO:0000256" key="9">
    <source>
        <dbReference type="SAM" id="Coils"/>
    </source>
</evidence>
<dbReference type="PANTHER" id="PTHR12683:SF13">
    <property type="entry name" value="CDK-ACTIVATING KINASE ASSEMBLY FACTOR MAT1"/>
    <property type="match status" value="1"/>
</dbReference>
<evidence type="ECO:0000256" key="4">
    <source>
        <dbReference type="ARBA" id="ARBA00022771"/>
    </source>
</evidence>
<protein>
    <recommendedName>
        <fullName evidence="2">RNA polymerase II transcription factor B subunit 3</fullName>
    </recommendedName>
    <alternativeName>
        <fullName evidence="8">RNA polymerase II transcription factor B 38 kDa subunit</fullName>
    </alternativeName>
    <alternativeName>
        <fullName evidence="7">RNA polymerase II transcription factor B p38 subunit</fullName>
    </alternativeName>
</protein>
<dbReference type="PROSITE" id="PS00518">
    <property type="entry name" value="ZF_RING_1"/>
    <property type="match status" value="1"/>
</dbReference>
<dbReference type="InterPro" id="IPR017907">
    <property type="entry name" value="Znf_RING_CS"/>
</dbReference>
<keyword evidence="6" id="KW-0539">Nucleus</keyword>
<feature type="domain" description="RING-type" evidence="11">
    <location>
        <begin position="33"/>
        <end position="81"/>
    </location>
</feature>